<dbReference type="Pfam" id="PF07336">
    <property type="entry name" value="ABATE"/>
    <property type="match status" value="1"/>
</dbReference>
<dbReference type="Pfam" id="PF11706">
    <property type="entry name" value="zf-CGNR"/>
    <property type="match status" value="1"/>
</dbReference>
<evidence type="ECO:0000259" key="1">
    <source>
        <dbReference type="Pfam" id="PF11706"/>
    </source>
</evidence>
<dbReference type="InterPro" id="IPR023286">
    <property type="entry name" value="ABATE_dom_sf"/>
</dbReference>
<sequence>MSELGPLVGEPLALDLVNTRARSPDQDFDFLSDLVGMRHWLSCERDRLSTLSDSQLRSPTRADLAAVRALRDHAAAAIARARTGRSPAPRDLRALNEAMCAAPVRHELVRGDRRAGLRARRDGESGTRIAAALAESVAELLADDRIETVRDCEADFCILLFLPTHPRRRWCNPAICGNRMRVARFHERRKAGAG</sequence>
<dbReference type="SUPFAM" id="SSF160904">
    <property type="entry name" value="Jann2411-like"/>
    <property type="match status" value="1"/>
</dbReference>
<keyword evidence="3" id="KW-1185">Reference proteome</keyword>
<organism evidence="2 3">
    <name type="scientific">Prauserella isguenensis</name>
    <dbReference type="NCBI Taxonomy" id="1470180"/>
    <lineage>
        <taxon>Bacteria</taxon>
        <taxon>Bacillati</taxon>
        <taxon>Actinomycetota</taxon>
        <taxon>Actinomycetes</taxon>
        <taxon>Pseudonocardiales</taxon>
        <taxon>Pseudonocardiaceae</taxon>
        <taxon>Prauserella</taxon>
    </lineage>
</organism>
<dbReference type="Gene3D" id="1.10.3300.10">
    <property type="entry name" value="Jann2411-like domain"/>
    <property type="match status" value="1"/>
</dbReference>
<name>A0A839S039_9PSEU</name>
<dbReference type="InterPro" id="IPR021005">
    <property type="entry name" value="Znf_CGNR"/>
</dbReference>
<dbReference type="PANTHER" id="PTHR35525:SF3">
    <property type="entry name" value="BLL6575 PROTEIN"/>
    <property type="match status" value="1"/>
</dbReference>
<proteinExistence type="predicted"/>
<dbReference type="AlphaFoldDB" id="A0A839S039"/>
<dbReference type="EMBL" id="JACHWU010000001">
    <property type="protein sequence ID" value="MBB3050430.1"/>
    <property type="molecule type" value="Genomic_DNA"/>
</dbReference>
<evidence type="ECO:0000313" key="3">
    <source>
        <dbReference type="Proteomes" id="UP000550714"/>
    </source>
</evidence>
<reference evidence="2 3" key="1">
    <citation type="submission" date="2020-08" db="EMBL/GenBank/DDBJ databases">
        <title>Genomic Encyclopedia of Type Strains, Phase III (KMG-III): the genomes of soil and plant-associated and newly described type strains.</title>
        <authorList>
            <person name="Whitman W."/>
        </authorList>
    </citation>
    <scope>NUCLEOTIDE SEQUENCE [LARGE SCALE GENOMIC DNA]</scope>
    <source>
        <strain evidence="2 3">CECT 8577</strain>
    </source>
</reference>
<comment type="caution">
    <text evidence="2">The sequence shown here is derived from an EMBL/GenBank/DDBJ whole genome shotgun (WGS) entry which is preliminary data.</text>
</comment>
<dbReference type="PANTHER" id="PTHR35525">
    <property type="entry name" value="BLL6575 PROTEIN"/>
    <property type="match status" value="1"/>
</dbReference>
<feature type="domain" description="Zinc finger CGNR" evidence="1">
    <location>
        <begin position="149"/>
        <end position="189"/>
    </location>
</feature>
<evidence type="ECO:0000313" key="2">
    <source>
        <dbReference type="EMBL" id="MBB3050430.1"/>
    </source>
</evidence>
<protein>
    <submittedName>
        <fullName evidence="2">Putative RNA-binding Zn ribbon-like protein</fullName>
    </submittedName>
</protein>
<gene>
    <name evidence="2" type="ORF">FHS23_001425</name>
</gene>
<dbReference type="RefSeq" id="WP_183649616.1">
    <property type="nucleotide sequence ID" value="NZ_JACHWU010000001.1"/>
</dbReference>
<accession>A0A839S039</accession>
<dbReference type="InterPro" id="IPR010852">
    <property type="entry name" value="ABATE"/>
</dbReference>
<dbReference type="Proteomes" id="UP000550714">
    <property type="component" value="Unassembled WGS sequence"/>
</dbReference>